<dbReference type="InterPro" id="IPR043502">
    <property type="entry name" value="DNA/RNA_pol_sf"/>
</dbReference>
<accession>A0AA38W160</accession>
<reference evidence="3" key="1">
    <citation type="submission" date="2023-03" db="EMBL/GenBank/DDBJ databases">
        <title>Chromosome-scale reference genome and RAD-based genetic map of yellow starthistle (Centaurea solstitialis) reveal putative structural variation and QTLs associated with invader traits.</title>
        <authorList>
            <person name="Reatini B."/>
            <person name="Cang F.A."/>
            <person name="Jiang Q."/>
            <person name="Mckibben M.T.W."/>
            <person name="Barker M.S."/>
            <person name="Rieseberg L.H."/>
            <person name="Dlugosch K.M."/>
        </authorList>
    </citation>
    <scope>NUCLEOTIDE SEQUENCE</scope>
    <source>
        <strain evidence="3">CAN-66</strain>
        <tissue evidence="3">Leaf</tissue>
    </source>
</reference>
<comment type="caution">
    <text evidence="3">The sequence shown here is derived from an EMBL/GenBank/DDBJ whole genome shotgun (WGS) entry which is preliminary data.</text>
</comment>
<feature type="compositionally biased region" description="Polar residues" evidence="1">
    <location>
        <begin position="80"/>
        <end position="106"/>
    </location>
</feature>
<evidence type="ECO:0000259" key="2">
    <source>
        <dbReference type="Pfam" id="PF07727"/>
    </source>
</evidence>
<dbReference type="AlphaFoldDB" id="A0AA38W160"/>
<feature type="compositionally biased region" description="Basic and acidic residues" evidence="1">
    <location>
        <begin position="59"/>
        <end position="79"/>
    </location>
</feature>
<organism evidence="3 4">
    <name type="scientific">Centaurea solstitialis</name>
    <name type="common">yellow star-thistle</name>
    <dbReference type="NCBI Taxonomy" id="347529"/>
    <lineage>
        <taxon>Eukaryota</taxon>
        <taxon>Viridiplantae</taxon>
        <taxon>Streptophyta</taxon>
        <taxon>Embryophyta</taxon>
        <taxon>Tracheophyta</taxon>
        <taxon>Spermatophyta</taxon>
        <taxon>Magnoliopsida</taxon>
        <taxon>eudicotyledons</taxon>
        <taxon>Gunneridae</taxon>
        <taxon>Pentapetalae</taxon>
        <taxon>asterids</taxon>
        <taxon>campanulids</taxon>
        <taxon>Asterales</taxon>
        <taxon>Asteraceae</taxon>
        <taxon>Carduoideae</taxon>
        <taxon>Cardueae</taxon>
        <taxon>Centaureinae</taxon>
        <taxon>Centaurea</taxon>
    </lineage>
</organism>
<feature type="region of interest" description="Disordered" evidence="1">
    <location>
        <begin position="51"/>
        <end position="125"/>
    </location>
</feature>
<evidence type="ECO:0000256" key="1">
    <source>
        <dbReference type="SAM" id="MobiDB-lite"/>
    </source>
</evidence>
<keyword evidence="4" id="KW-1185">Reference proteome</keyword>
<dbReference type="PANTHER" id="PTHR11439">
    <property type="entry name" value="GAG-POL-RELATED RETROTRANSPOSON"/>
    <property type="match status" value="1"/>
</dbReference>
<dbReference type="Pfam" id="PF07727">
    <property type="entry name" value="RVT_2"/>
    <property type="match status" value="1"/>
</dbReference>
<dbReference type="InterPro" id="IPR013103">
    <property type="entry name" value="RVT_2"/>
</dbReference>
<feature type="domain" description="Reverse transcriptase Ty1/copia-type" evidence="2">
    <location>
        <begin position="170"/>
        <end position="397"/>
    </location>
</feature>
<proteinExistence type="predicted"/>
<protein>
    <recommendedName>
        <fullName evidence="2">Reverse transcriptase Ty1/copia-type domain-containing protein</fullName>
    </recommendedName>
</protein>
<dbReference type="PANTHER" id="PTHR11439:SF486">
    <property type="entry name" value="RLK (RECEPTOR-LIKE KINASE) PROTEIN, PUTATIVE-RELATED"/>
    <property type="match status" value="1"/>
</dbReference>
<gene>
    <name evidence="3" type="ORF">OSB04_028983</name>
</gene>
<evidence type="ECO:0000313" key="4">
    <source>
        <dbReference type="Proteomes" id="UP001172457"/>
    </source>
</evidence>
<dbReference type="EMBL" id="JARYMX010000007">
    <property type="protein sequence ID" value="KAJ9542477.1"/>
    <property type="molecule type" value="Genomic_DNA"/>
</dbReference>
<dbReference type="Proteomes" id="UP001172457">
    <property type="component" value="Chromosome 7"/>
</dbReference>
<evidence type="ECO:0000313" key="3">
    <source>
        <dbReference type="EMBL" id="KAJ9542477.1"/>
    </source>
</evidence>
<dbReference type="SUPFAM" id="SSF56672">
    <property type="entry name" value="DNA/RNA polymerases"/>
    <property type="match status" value="1"/>
</dbReference>
<name>A0AA38W160_9ASTR</name>
<sequence>MVVSTNVKFDDYFQVIQDKFTEELKIHAEASPNATITLDLERLFHEWYEDFEDPDSGSEDAHRASENADRTSRNADRTSTDINQADGASTSLTTPHGSSQPTSLSSDVPPIITPPQEVLEPNNLPKPSFVQIPTILEPTPLEDADSHKEHTQSQEVLEALERKSTKKGEKTWKLDKVNSKQKDENGVVIRNKARLVAQGYCQEEDIHYEETFAPVARLEAIRIFLAYAAHKGFKVYQMDVKSAFLNGKLKEEVYVKQPPGFESEKYPNHVYLLGKALYGLKQAPRAWYECLSTFLTSNNFHRGTTYITMFYKKHNDDILLVQIYVDDIIFGSTDVSLCKDFESLMQSEFEMSMMGELTFFIGLQVKQSSEGIFIDQAKYVHDLLKKYKLEDVSPLRTLMATSLKLHKDLSGQSVECKLYRGMIGSLLYLTTSRPDIMFSTCICARYQSNPKKSHLSAVKRILRYLKKTPSLGPLVPSVLRL</sequence>